<dbReference type="InterPro" id="IPR046342">
    <property type="entry name" value="CBS_dom_sf"/>
</dbReference>
<evidence type="ECO:0000256" key="11">
    <source>
        <dbReference type="SAM" id="Phobius"/>
    </source>
</evidence>
<name>A0ABX7B1B9_9PROT</name>
<feature type="compositionally biased region" description="Polar residues" evidence="10">
    <location>
        <begin position="1"/>
        <end position="11"/>
    </location>
</feature>
<dbReference type="Proteomes" id="UP000595197">
    <property type="component" value="Chromosome"/>
</dbReference>
<evidence type="ECO:0000256" key="1">
    <source>
        <dbReference type="ARBA" id="ARBA00004141"/>
    </source>
</evidence>
<feature type="transmembrane region" description="Helical" evidence="11">
    <location>
        <begin position="431"/>
        <end position="452"/>
    </location>
</feature>
<dbReference type="PANTHER" id="PTHR43427:SF6">
    <property type="entry name" value="CHLORIDE CHANNEL PROTEIN CLC-E"/>
    <property type="match status" value="1"/>
</dbReference>
<keyword evidence="5" id="KW-0406">Ion transport</keyword>
<evidence type="ECO:0000313" key="12">
    <source>
        <dbReference type="EMBL" id="QQP87649.1"/>
    </source>
</evidence>
<feature type="transmembrane region" description="Helical" evidence="11">
    <location>
        <begin position="400"/>
        <end position="425"/>
    </location>
</feature>
<evidence type="ECO:0000256" key="2">
    <source>
        <dbReference type="ARBA" id="ARBA00022448"/>
    </source>
</evidence>
<comment type="subcellular location">
    <subcellularLocation>
        <location evidence="1">Membrane</location>
        <topology evidence="1">Multi-pass membrane protein</topology>
    </subcellularLocation>
</comment>
<keyword evidence="13" id="KW-1185">Reference proteome</keyword>
<evidence type="ECO:0000313" key="13">
    <source>
        <dbReference type="Proteomes" id="UP000595197"/>
    </source>
</evidence>
<dbReference type="Gene3D" id="3.10.580.10">
    <property type="entry name" value="CBS-domain"/>
    <property type="match status" value="1"/>
</dbReference>
<dbReference type="PRINTS" id="PR00762">
    <property type="entry name" value="CLCHANNEL"/>
</dbReference>
<feature type="transmembrane region" description="Helical" evidence="11">
    <location>
        <begin position="260"/>
        <end position="283"/>
    </location>
</feature>
<keyword evidence="2" id="KW-0813">Transport</keyword>
<keyword evidence="4 11" id="KW-1133">Transmembrane helix</keyword>
<keyword evidence="8" id="KW-0868">Chloride</keyword>
<dbReference type="RefSeq" id="WP_201071178.1">
    <property type="nucleotide sequence ID" value="NZ_CP067420.1"/>
</dbReference>
<feature type="transmembrane region" description="Helical" evidence="11">
    <location>
        <begin position="224"/>
        <end position="248"/>
    </location>
</feature>
<feature type="transmembrane region" description="Helical" evidence="11">
    <location>
        <begin position="367"/>
        <end position="388"/>
    </location>
</feature>
<feature type="region of interest" description="Disordered" evidence="10">
    <location>
        <begin position="1"/>
        <end position="32"/>
    </location>
</feature>
<evidence type="ECO:0000256" key="7">
    <source>
        <dbReference type="ARBA" id="ARBA00023173"/>
    </source>
</evidence>
<evidence type="ECO:0000256" key="9">
    <source>
        <dbReference type="ARBA" id="ARBA00023303"/>
    </source>
</evidence>
<evidence type="ECO:0000256" key="10">
    <source>
        <dbReference type="SAM" id="MobiDB-lite"/>
    </source>
</evidence>
<organism evidence="12 13">
    <name type="scientific">Skermanella cutis</name>
    <dbReference type="NCBI Taxonomy" id="2775420"/>
    <lineage>
        <taxon>Bacteria</taxon>
        <taxon>Pseudomonadati</taxon>
        <taxon>Pseudomonadota</taxon>
        <taxon>Alphaproteobacteria</taxon>
        <taxon>Rhodospirillales</taxon>
        <taxon>Azospirillaceae</taxon>
        <taxon>Skermanella</taxon>
    </lineage>
</organism>
<sequence length="623" mass="66020">MSEATRYTSGAQAKGNDAKSESPSGQADQSRLGRRLSLSIPTRKLRNSELVLILVSGLLGGVVGFGVMLLHDFVEFLHHLVFDLAEGRYLSEGVGIAPATMLVVPTLGGLLVGTLMFFVRRWRPGEIVDPIEANALFGGKMSLIDSFRLTVSTLISNGCGASVGMEAAYTQTGAGLSSTVGQVMRLRRGDLRVLTGCGAAAAIAAAFNAPLAGAFYAFELVIGSYTLAALAPVAVAAVTATLVARMTIGVAPIFTVDAPLIGVGAIDYAAFALVGFASGWLGILTMQAVTLSERLFRRMSPQIWARPAIGGFCVGLIAMAVPQVLGSGHGALQMSLDGQLALPVLLALLSAKILASAISLGSGFRGGLFSSSLFLGSLFGGILAELALGLYPELSVSQTAFMLVGMGSVAAAIIGAPITMVMLVLEITADFPATLGVLTGVVVSSVVVRKAFGYSFATWRFHLRGVPIRGAHDVGWIEDLTVGRLMRRDQKIVAEDMRIAALRRIYPLGSVKQVFVVDESGQYMGLVDMAAVHNPDLDEKADEVQVSGLARNVRYFLLPRTNVRTALKHFSEAEEETLPVLDGPSSRKIVGYLTEAYALRRYNQELEKQRSDELGMKNLYGAD</sequence>
<protein>
    <submittedName>
        <fullName evidence="12">Chloride channel protein</fullName>
    </submittedName>
</protein>
<reference evidence="12" key="1">
    <citation type="submission" date="2021-02" db="EMBL/GenBank/DDBJ databases">
        <title>Skermanella TT6 skin isolate.</title>
        <authorList>
            <person name="Lee K."/>
            <person name="Ganzorig M."/>
        </authorList>
    </citation>
    <scope>NUCLEOTIDE SEQUENCE</scope>
    <source>
        <strain evidence="12">TT6</strain>
    </source>
</reference>
<dbReference type="CDD" id="cd00400">
    <property type="entry name" value="Voltage_gated_ClC"/>
    <property type="match status" value="1"/>
</dbReference>
<feature type="transmembrane region" description="Helical" evidence="11">
    <location>
        <begin position="193"/>
        <end position="218"/>
    </location>
</feature>
<dbReference type="Pfam" id="PF00654">
    <property type="entry name" value="Voltage_CLC"/>
    <property type="match status" value="1"/>
</dbReference>
<dbReference type="InterPro" id="IPR050368">
    <property type="entry name" value="ClC-type_chloride_channel"/>
</dbReference>
<evidence type="ECO:0000256" key="5">
    <source>
        <dbReference type="ARBA" id="ARBA00023065"/>
    </source>
</evidence>
<dbReference type="EMBL" id="CP067420">
    <property type="protein sequence ID" value="QQP87649.1"/>
    <property type="molecule type" value="Genomic_DNA"/>
</dbReference>
<feature type="transmembrane region" description="Helical" evidence="11">
    <location>
        <begin position="94"/>
        <end position="119"/>
    </location>
</feature>
<feature type="transmembrane region" description="Helical" evidence="11">
    <location>
        <begin position="340"/>
        <end position="361"/>
    </location>
</feature>
<dbReference type="InterPro" id="IPR001807">
    <property type="entry name" value="ClC"/>
</dbReference>
<evidence type="ECO:0000256" key="6">
    <source>
        <dbReference type="ARBA" id="ARBA00023136"/>
    </source>
</evidence>
<accession>A0ABX7B1B9</accession>
<dbReference type="SUPFAM" id="SSF81340">
    <property type="entry name" value="Clc chloride channel"/>
    <property type="match status" value="1"/>
</dbReference>
<evidence type="ECO:0000256" key="4">
    <source>
        <dbReference type="ARBA" id="ARBA00022989"/>
    </source>
</evidence>
<feature type="transmembrane region" description="Helical" evidence="11">
    <location>
        <begin position="50"/>
        <end position="74"/>
    </location>
</feature>
<dbReference type="PANTHER" id="PTHR43427">
    <property type="entry name" value="CHLORIDE CHANNEL PROTEIN CLC-E"/>
    <property type="match status" value="1"/>
</dbReference>
<dbReference type="InterPro" id="IPR014743">
    <property type="entry name" value="Cl-channel_core"/>
</dbReference>
<dbReference type="Gene3D" id="1.10.3080.10">
    <property type="entry name" value="Clc chloride channel"/>
    <property type="match status" value="1"/>
</dbReference>
<evidence type="ECO:0000256" key="3">
    <source>
        <dbReference type="ARBA" id="ARBA00022692"/>
    </source>
</evidence>
<proteinExistence type="predicted"/>
<gene>
    <name evidence="12" type="ORF">IGS68_16265</name>
</gene>
<dbReference type="SUPFAM" id="SSF54631">
    <property type="entry name" value="CBS-domain pair"/>
    <property type="match status" value="1"/>
</dbReference>
<keyword evidence="6 11" id="KW-0472">Membrane</keyword>
<keyword evidence="3 11" id="KW-0812">Transmembrane</keyword>
<keyword evidence="7" id="KW-0869">Chloride channel</keyword>
<feature type="transmembrane region" description="Helical" evidence="11">
    <location>
        <begin position="303"/>
        <end position="328"/>
    </location>
</feature>
<evidence type="ECO:0000256" key="8">
    <source>
        <dbReference type="ARBA" id="ARBA00023214"/>
    </source>
</evidence>
<keyword evidence="9" id="KW-0407">Ion channel</keyword>